<reference evidence="1" key="1">
    <citation type="submission" date="2022-03" db="EMBL/GenBank/DDBJ databases">
        <authorList>
            <person name="Sayadi A."/>
        </authorList>
    </citation>
    <scope>NUCLEOTIDE SEQUENCE</scope>
</reference>
<proteinExistence type="predicted"/>
<gene>
    <name evidence="1" type="ORF">ACAOBT_LOCUS9082</name>
</gene>
<evidence type="ECO:0000313" key="1">
    <source>
        <dbReference type="EMBL" id="CAH1970738.1"/>
    </source>
</evidence>
<dbReference type="AlphaFoldDB" id="A0A9P0P569"/>
<organism evidence="1 2">
    <name type="scientific">Acanthoscelides obtectus</name>
    <name type="common">Bean weevil</name>
    <name type="synonym">Bruchus obtectus</name>
    <dbReference type="NCBI Taxonomy" id="200917"/>
    <lineage>
        <taxon>Eukaryota</taxon>
        <taxon>Metazoa</taxon>
        <taxon>Ecdysozoa</taxon>
        <taxon>Arthropoda</taxon>
        <taxon>Hexapoda</taxon>
        <taxon>Insecta</taxon>
        <taxon>Pterygota</taxon>
        <taxon>Neoptera</taxon>
        <taxon>Endopterygota</taxon>
        <taxon>Coleoptera</taxon>
        <taxon>Polyphaga</taxon>
        <taxon>Cucujiformia</taxon>
        <taxon>Chrysomeloidea</taxon>
        <taxon>Chrysomelidae</taxon>
        <taxon>Bruchinae</taxon>
        <taxon>Bruchini</taxon>
        <taxon>Acanthoscelides</taxon>
    </lineage>
</organism>
<dbReference type="Proteomes" id="UP001152888">
    <property type="component" value="Unassembled WGS sequence"/>
</dbReference>
<evidence type="ECO:0000313" key="2">
    <source>
        <dbReference type="Proteomes" id="UP001152888"/>
    </source>
</evidence>
<protein>
    <submittedName>
        <fullName evidence="1">Uncharacterized protein</fullName>
    </submittedName>
</protein>
<dbReference type="EMBL" id="CAKOFQ010006777">
    <property type="protein sequence ID" value="CAH1970738.1"/>
    <property type="molecule type" value="Genomic_DNA"/>
</dbReference>
<keyword evidence="2" id="KW-1185">Reference proteome</keyword>
<comment type="caution">
    <text evidence="1">The sequence shown here is derived from an EMBL/GenBank/DDBJ whole genome shotgun (WGS) entry which is preliminary data.</text>
</comment>
<accession>A0A9P0P569</accession>
<name>A0A9P0P569_ACAOB</name>
<sequence length="19" mass="2321">MMQHIKSRSKSTLWCLSRK</sequence>